<dbReference type="InterPro" id="IPR013538">
    <property type="entry name" value="ASHA1/2-like_C"/>
</dbReference>
<evidence type="ECO:0000313" key="3">
    <source>
        <dbReference type="EMBL" id="MFC5061386.1"/>
    </source>
</evidence>
<dbReference type="InterPro" id="IPR023393">
    <property type="entry name" value="START-like_dom_sf"/>
</dbReference>
<protein>
    <submittedName>
        <fullName evidence="3">SRPBCC domain-containing protein</fullName>
    </submittedName>
</protein>
<dbReference type="Proteomes" id="UP001595947">
    <property type="component" value="Unassembled WGS sequence"/>
</dbReference>
<keyword evidence="4" id="KW-1185">Reference proteome</keyword>
<gene>
    <name evidence="3" type="ORF">ACFPBZ_04145</name>
</gene>
<dbReference type="Pfam" id="PF08327">
    <property type="entry name" value="AHSA1"/>
    <property type="match status" value="1"/>
</dbReference>
<proteinExistence type="inferred from homology"/>
<evidence type="ECO:0000256" key="1">
    <source>
        <dbReference type="ARBA" id="ARBA00006817"/>
    </source>
</evidence>
<dbReference type="RefSeq" id="WP_378034732.1">
    <property type="nucleotide sequence ID" value="NZ_JBHSIV010000003.1"/>
</dbReference>
<accession>A0ABV9YHQ9</accession>
<feature type="domain" description="Activator of Hsp90 ATPase homologue 1/2-like C-terminal" evidence="2">
    <location>
        <begin position="14"/>
        <end position="152"/>
    </location>
</feature>
<dbReference type="EMBL" id="JBHSIV010000003">
    <property type="protein sequence ID" value="MFC5061386.1"/>
    <property type="molecule type" value="Genomic_DNA"/>
</dbReference>
<comment type="caution">
    <text evidence="3">The sequence shown here is derived from an EMBL/GenBank/DDBJ whole genome shotgun (WGS) entry which is preliminary data.</text>
</comment>
<evidence type="ECO:0000313" key="4">
    <source>
        <dbReference type="Proteomes" id="UP001595947"/>
    </source>
</evidence>
<dbReference type="SUPFAM" id="SSF55961">
    <property type="entry name" value="Bet v1-like"/>
    <property type="match status" value="1"/>
</dbReference>
<organism evidence="3 4">
    <name type="scientific">Actinomycetospora atypica</name>
    <dbReference type="NCBI Taxonomy" id="1290095"/>
    <lineage>
        <taxon>Bacteria</taxon>
        <taxon>Bacillati</taxon>
        <taxon>Actinomycetota</taxon>
        <taxon>Actinomycetes</taxon>
        <taxon>Pseudonocardiales</taxon>
        <taxon>Pseudonocardiaceae</taxon>
        <taxon>Actinomycetospora</taxon>
    </lineage>
</organism>
<sequence length="159" mass="17368">MNPDLDLALERVIKAPRATVWHAWTDPSAFATWWLPAPLHCRVDRLEVRPGGGMVTRMSEDGGVFVPHMDACFVVVEEMERLVFTNALDSGRRPTRPAPVAMTAEITFGEHPDGTAYRIVVQHGDPADRARHEELGFEDGWGSVAAQLAAVAEGATLPA</sequence>
<dbReference type="Gene3D" id="3.30.530.20">
    <property type="match status" value="1"/>
</dbReference>
<reference evidence="4" key="1">
    <citation type="journal article" date="2019" name="Int. J. Syst. Evol. Microbiol.">
        <title>The Global Catalogue of Microorganisms (GCM) 10K type strain sequencing project: providing services to taxonomists for standard genome sequencing and annotation.</title>
        <authorList>
            <consortium name="The Broad Institute Genomics Platform"/>
            <consortium name="The Broad Institute Genome Sequencing Center for Infectious Disease"/>
            <person name="Wu L."/>
            <person name="Ma J."/>
        </authorList>
    </citation>
    <scope>NUCLEOTIDE SEQUENCE [LARGE SCALE GENOMIC DNA]</scope>
    <source>
        <strain evidence="4">CGMCC 4.7093</strain>
    </source>
</reference>
<evidence type="ECO:0000259" key="2">
    <source>
        <dbReference type="Pfam" id="PF08327"/>
    </source>
</evidence>
<name>A0ABV9YHQ9_9PSEU</name>
<comment type="similarity">
    <text evidence="1">Belongs to the AHA1 family.</text>
</comment>